<dbReference type="Gene3D" id="3.90.76.10">
    <property type="entry name" value="Dipeptide-binding Protein, Domain 1"/>
    <property type="match status" value="1"/>
</dbReference>
<feature type="chain" id="PRO_5038442862" evidence="7">
    <location>
        <begin position="21"/>
        <end position="555"/>
    </location>
</feature>
<dbReference type="InterPro" id="IPR000914">
    <property type="entry name" value="SBP_5_dom"/>
</dbReference>
<keyword evidence="3" id="KW-0813">Transport</keyword>
<dbReference type="InterPro" id="IPR030678">
    <property type="entry name" value="Peptide/Ni-bd"/>
</dbReference>
<evidence type="ECO:0000256" key="1">
    <source>
        <dbReference type="ARBA" id="ARBA00004196"/>
    </source>
</evidence>
<dbReference type="AlphaFoldDB" id="A0A172TEF7"/>
<comment type="subcellular location">
    <subcellularLocation>
        <location evidence="1">Cell envelope</location>
    </subcellularLocation>
</comment>
<dbReference type="PROSITE" id="PS51257">
    <property type="entry name" value="PROKAR_LIPOPROTEIN"/>
    <property type="match status" value="1"/>
</dbReference>
<evidence type="ECO:0000256" key="3">
    <source>
        <dbReference type="ARBA" id="ARBA00022448"/>
    </source>
</evidence>
<dbReference type="GO" id="GO:0015833">
    <property type="term" value="P:peptide transport"/>
    <property type="evidence" value="ECO:0007669"/>
    <property type="project" value="UniProtKB-KW"/>
</dbReference>
<evidence type="ECO:0000259" key="8">
    <source>
        <dbReference type="Pfam" id="PF00496"/>
    </source>
</evidence>
<evidence type="ECO:0000256" key="5">
    <source>
        <dbReference type="ARBA" id="ARBA00022856"/>
    </source>
</evidence>
<dbReference type="PATRIC" id="fig|1178515.4.peg.345"/>
<dbReference type="PANTHER" id="PTHR30290">
    <property type="entry name" value="PERIPLASMIC BINDING COMPONENT OF ABC TRANSPORTER"/>
    <property type="match status" value="1"/>
</dbReference>
<dbReference type="Proteomes" id="UP000076927">
    <property type="component" value="Chromosome"/>
</dbReference>
<gene>
    <name evidence="9" type="ORF">SY83_01835</name>
</gene>
<feature type="compositionally biased region" description="Low complexity" evidence="6">
    <location>
        <begin position="24"/>
        <end position="40"/>
    </location>
</feature>
<dbReference type="KEGG" id="pswu:SY83_01835"/>
<dbReference type="PANTHER" id="PTHR30290:SF79">
    <property type="entry name" value="DIPEPTIDE-BINDING PROTEIN DPPE"/>
    <property type="match status" value="1"/>
</dbReference>
<dbReference type="RefSeq" id="WP_068603717.1">
    <property type="nucleotide sequence ID" value="NZ_CP011388.1"/>
</dbReference>
<dbReference type="FunFam" id="3.10.105.10:FF:000001">
    <property type="entry name" value="Oligopeptide ABC transporter, oligopeptide-binding protein"/>
    <property type="match status" value="1"/>
</dbReference>
<evidence type="ECO:0000256" key="7">
    <source>
        <dbReference type="SAM" id="SignalP"/>
    </source>
</evidence>
<feature type="region of interest" description="Disordered" evidence="6">
    <location>
        <begin position="24"/>
        <end position="44"/>
    </location>
</feature>
<evidence type="ECO:0000256" key="4">
    <source>
        <dbReference type="ARBA" id="ARBA00022729"/>
    </source>
</evidence>
<dbReference type="PIRSF" id="PIRSF002741">
    <property type="entry name" value="MppA"/>
    <property type="match status" value="1"/>
</dbReference>
<dbReference type="Gene3D" id="3.10.105.10">
    <property type="entry name" value="Dipeptide-binding Protein, Domain 3"/>
    <property type="match status" value="1"/>
</dbReference>
<keyword evidence="4 7" id="KW-0732">Signal</keyword>
<keyword evidence="5" id="KW-0571">Peptide transport</keyword>
<name>A0A172TEF7_9BACL</name>
<dbReference type="FunFam" id="3.90.76.10:FF:000001">
    <property type="entry name" value="Oligopeptide ABC transporter substrate-binding protein"/>
    <property type="match status" value="1"/>
</dbReference>
<evidence type="ECO:0000313" key="10">
    <source>
        <dbReference type="Proteomes" id="UP000076927"/>
    </source>
</evidence>
<dbReference type="GO" id="GO:0043190">
    <property type="term" value="C:ATP-binding cassette (ABC) transporter complex"/>
    <property type="evidence" value="ECO:0007669"/>
    <property type="project" value="InterPro"/>
</dbReference>
<feature type="signal peptide" evidence="7">
    <location>
        <begin position="1"/>
        <end position="20"/>
    </location>
</feature>
<dbReference type="CDD" id="cd08504">
    <property type="entry name" value="PBP2_OppA"/>
    <property type="match status" value="1"/>
</dbReference>
<dbReference type="Gene3D" id="3.40.190.10">
    <property type="entry name" value="Periplasmic binding protein-like II"/>
    <property type="match status" value="1"/>
</dbReference>
<protein>
    <submittedName>
        <fullName evidence="9">Cytochrome C</fullName>
    </submittedName>
</protein>
<dbReference type="STRING" id="1178515.SY83_01835"/>
<evidence type="ECO:0000256" key="2">
    <source>
        <dbReference type="ARBA" id="ARBA00005695"/>
    </source>
</evidence>
<keyword evidence="10" id="KW-1185">Reference proteome</keyword>
<dbReference type="EMBL" id="CP011388">
    <property type="protein sequence ID" value="ANE45277.1"/>
    <property type="molecule type" value="Genomic_DNA"/>
</dbReference>
<sequence length="555" mass="61278">MKKLSVWVIVLTFVLGAVLAGCNSNNNTTDNGNTPAGNNKEQAKEEKTAEAEAKIVMYNNTREPTSLDPPIGFDQVSYDVVNNAFEGLTRLGKDQKPEAAMAKDWTIAADGLKYTFNLRDGIKWSNGDPVTAADFEFAWKRLLDPATASDAAFLAYPIQGAEAFNSGKGAADGVMIKAVNEKTLEVTLAQPASWLINMVASPAFFPVHKATVEGNAAWAGEAATIVSNGPFTIKEWAHDSELKMVKNDQYWDAANVKLDGLTFKMVNDANTAYQLYSTGELHTTGSIPADLSDQLFAEKKVTVEESAGVAFYRFNVTKEPFKNANIRKAFVAAVDRQQLVDLVLKQKQKPAVAFVSPGLIEPSGKDFREVGGDLIKFDAAEAKTLLDKGMKEAGYTTLPEVTLTYNTNDVSQRVAQALQAMFKDNLGVDVKLANKESKVLSDEQKKLQLQLSRSSFLPDFADPINFLDGFQSTNPFSRTGWVNAAYDKLIKDAYNEPDEPKRFQMLHDAEKILMDEAPVLPLYFYNTVYMQTEKLEGVVRHPFGFIDFKWTDLKS</sequence>
<evidence type="ECO:0000256" key="6">
    <source>
        <dbReference type="SAM" id="MobiDB-lite"/>
    </source>
</evidence>
<organism evidence="9 10">
    <name type="scientific">Paenibacillus swuensis</name>
    <dbReference type="NCBI Taxonomy" id="1178515"/>
    <lineage>
        <taxon>Bacteria</taxon>
        <taxon>Bacillati</taxon>
        <taxon>Bacillota</taxon>
        <taxon>Bacilli</taxon>
        <taxon>Bacillales</taxon>
        <taxon>Paenibacillaceae</taxon>
        <taxon>Paenibacillus</taxon>
    </lineage>
</organism>
<keyword evidence="5" id="KW-0653">Protein transport</keyword>
<feature type="domain" description="Solute-binding protein family 5" evidence="8">
    <location>
        <begin position="96"/>
        <end position="475"/>
    </location>
</feature>
<dbReference type="Pfam" id="PF00496">
    <property type="entry name" value="SBP_bac_5"/>
    <property type="match status" value="1"/>
</dbReference>
<comment type="similarity">
    <text evidence="2">Belongs to the bacterial solute-binding protein 5 family.</text>
</comment>
<dbReference type="GO" id="GO:0030288">
    <property type="term" value="C:outer membrane-bounded periplasmic space"/>
    <property type="evidence" value="ECO:0007669"/>
    <property type="project" value="UniProtKB-ARBA"/>
</dbReference>
<dbReference type="GO" id="GO:1904680">
    <property type="term" value="F:peptide transmembrane transporter activity"/>
    <property type="evidence" value="ECO:0007669"/>
    <property type="project" value="TreeGrafter"/>
</dbReference>
<dbReference type="InterPro" id="IPR039424">
    <property type="entry name" value="SBP_5"/>
</dbReference>
<dbReference type="SUPFAM" id="SSF53850">
    <property type="entry name" value="Periplasmic binding protein-like II"/>
    <property type="match status" value="1"/>
</dbReference>
<proteinExistence type="inferred from homology"/>
<evidence type="ECO:0000313" key="9">
    <source>
        <dbReference type="EMBL" id="ANE45277.1"/>
    </source>
</evidence>
<dbReference type="OrthoDB" id="9801912at2"/>
<reference evidence="9 10" key="1">
    <citation type="submission" date="2015-01" db="EMBL/GenBank/DDBJ databases">
        <title>Paenibacillus swuensis/DY6/whole genome sequencing.</title>
        <authorList>
            <person name="Kim M.K."/>
            <person name="Srinivasan S."/>
            <person name="Lee J.-J."/>
        </authorList>
    </citation>
    <scope>NUCLEOTIDE SEQUENCE [LARGE SCALE GENOMIC DNA]</scope>
    <source>
        <strain evidence="9 10">DY6</strain>
    </source>
</reference>
<accession>A0A172TEF7</accession>